<dbReference type="EMBL" id="CAJQZP010000884">
    <property type="protein sequence ID" value="CAG4991340.1"/>
    <property type="molecule type" value="Genomic_DNA"/>
</dbReference>
<accession>A0A8S3X1V4</accession>
<protein>
    <submittedName>
        <fullName evidence="1">(apollo) hypothetical protein</fullName>
    </submittedName>
</protein>
<dbReference type="OrthoDB" id="410381at2759"/>
<organism evidence="1 2">
    <name type="scientific">Parnassius apollo</name>
    <name type="common">Apollo butterfly</name>
    <name type="synonym">Papilio apollo</name>
    <dbReference type="NCBI Taxonomy" id="110799"/>
    <lineage>
        <taxon>Eukaryota</taxon>
        <taxon>Metazoa</taxon>
        <taxon>Ecdysozoa</taxon>
        <taxon>Arthropoda</taxon>
        <taxon>Hexapoda</taxon>
        <taxon>Insecta</taxon>
        <taxon>Pterygota</taxon>
        <taxon>Neoptera</taxon>
        <taxon>Endopterygota</taxon>
        <taxon>Lepidoptera</taxon>
        <taxon>Glossata</taxon>
        <taxon>Ditrysia</taxon>
        <taxon>Papilionoidea</taxon>
        <taxon>Papilionidae</taxon>
        <taxon>Parnassiinae</taxon>
        <taxon>Parnassini</taxon>
        <taxon>Parnassius</taxon>
        <taxon>Parnassius</taxon>
    </lineage>
</organism>
<proteinExistence type="predicted"/>
<evidence type="ECO:0000313" key="2">
    <source>
        <dbReference type="Proteomes" id="UP000691718"/>
    </source>
</evidence>
<reference evidence="1" key="1">
    <citation type="submission" date="2021-04" db="EMBL/GenBank/DDBJ databases">
        <authorList>
            <person name="Tunstrom K."/>
        </authorList>
    </citation>
    <scope>NUCLEOTIDE SEQUENCE</scope>
</reference>
<keyword evidence="2" id="KW-1185">Reference proteome</keyword>
<dbReference type="AlphaFoldDB" id="A0A8S3X1V4"/>
<comment type="caution">
    <text evidence="1">The sequence shown here is derived from an EMBL/GenBank/DDBJ whole genome shotgun (WGS) entry which is preliminary data.</text>
</comment>
<name>A0A8S3X1V4_PARAO</name>
<evidence type="ECO:0000313" key="1">
    <source>
        <dbReference type="EMBL" id="CAG4991340.1"/>
    </source>
</evidence>
<sequence length="161" mass="18945">MRGAHCWTDHRLVVIKLNLRLPRPCRSERAKHIRLNFERLQDTNTRAKYAETLSTALQPLDLKSGEINTVWESLSSHVLDTAKFTSTLGLKVRKLEDWFDDNDRVLTDAIDKHRRLLKQHSRTHQSGNVEELRHSDLELRKLTRQAKDKWWQEKTSDAVAR</sequence>
<dbReference type="Proteomes" id="UP000691718">
    <property type="component" value="Unassembled WGS sequence"/>
</dbReference>
<gene>
    <name evidence="1" type="ORF">PAPOLLO_LOCUS12106</name>
</gene>